<accession>A0A4W6DR89</accession>
<dbReference type="GeneTree" id="ENSGT00940000155529"/>
<evidence type="ECO:0000256" key="9">
    <source>
        <dbReference type="ARBA" id="ARBA00022989"/>
    </source>
</evidence>
<protein>
    <recommendedName>
        <fullName evidence="3">protein-tyrosine-phosphatase</fullName>
        <ecNumber evidence="3">3.1.3.48</ecNumber>
    </recommendedName>
</protein>
<keyword evidence="9" id="KW-1133">Transmembrane helix</keyword>
<dbReference type="GO" id="GO:0004725">
    <property type="term" value="F:protein tyrosine phosphatase activity"/>
    <property type="evidence" value="ECO:0007669"/>
    <property type="project" value="UniProtKB-EC"/>
</dbReference>
<dbReference type="PROSITE" id="PS50056">
    <property type="entry name" value="TYR_PHOSPHATASE_2"/>
    <property type="match status" value="2"/>
</dbReference>
<dbReference type="SUPFAM" id="SSF52799">
    <property type="entry name" value="(Phosphotyrosine protein) phosphatases II"/>
    <property type="match status" value="2"/>
</dbReference>
<evidence type="ECO:0000256" key="6">
    <source>
        <dbReference type="ARBA" id="ARBA00022737"/>
    </source>
</evidence>
<evidence type="ECO:0000256" key="5">
    <source>
        <dbReference type="ARBA" id="ARBA00022729"/>
    </source>
</evidence>
<keyword evidence="8" id="KW-0904">Protein phosphatase</keyword>
<feature type="domain" description="Tyrosine specific protein phosphatases" evidence="14">
    <location>
        <begin position="505"/>
        <end position="579"/>
    </location>
</feature>
<evidence type="ECO:0000256" key="12">
    <source>
        <dbReference type="ARBA" id="ARBA00023180"/>
    </source>
</evidence>
<feature type="domain" description="Tyrosine specific protein phosphatases" evidence="14">
    <location>
        <begin position="242"/>
        <end position="316"/>
    </location>
</feature>
<dbReference type="Proteomes" id="UP000314980">
    <property type="component" value="Unassembled WGS sequence"/>
</dbReference>
<evidence type="ECO:0000256" key="4">
    <source>
        <dbReference type="ARBA" id="ARBA00022692"/>
    </source>
</evidence>
<evidence type="ECO:0000313" key="16">
    <source>
        <dbReference type="Proteomes" id="UP000314980"/>
    </source>
</evidence>
<dbReference type="InterPro" id="IPR000387">
    <property type="entry name" value="Tyr_Pase_dom"/>
</dbReference>
<dbReference type="InterPro" id="IPR029021">
    <property type="entry name" value="Prot-tyrosine_phosphatase-like"/>
</dbReference>
<evidence type="ECO:0000256" key="8">
    <source>
        <dbReference type="ARBA" id="ARBA00022912"/>
    </source>
</evidence>
<feature type="domain" description="Tyrosine-protein phosphatase" evidence="13">
    <location>
        <begin position="57"/>
        <end position="325"/>
    </location>
</feature>
<evidence type="ECO:0000256" key="11">
    <source>
        <dbReference type="ARBA" id="ARBA00023157"/>
    </source>
</evidence>
<dbReference type="SMART" id="SM00194">
    <property type="entry name" value="PTPc"/>
    <property type="match status" value="2"/>
</dbReference>
<keyword evidence="12" id="KW-0325">Glycoprotein</keyword>
<dbReference type="InterPro" id="IPR050348">
    <property type="entry name" value="Protein-Tyr_Phosphatase"/>
</dbReference>
<evidence type="ECO:0000313" key="15">
    <source>
        <dbReference type="Ensembl" id="ENSLCAP00010027524.1"/>
    </source>
</evidence>
<gene>
    <name evidence="15" type="primary">PTPRZ1</name>
</gene>
<reference evidence="15" key="3">
    <citation type="submission" date="2025-09" db="UniProtKB">
        <authorList>
            <consortium name="Ensembl"/>
        </authorList>
    </citation>
    <scope>IDENTIFICATION</scope>
</reference>
<organism evidence="15 16">
    <name type="scientific">Lates calcarifer</name>
    <name type="common">Barramundi</name>
    <name type="synonym">Holocentrus calcarifer</name>
    <dbReference type="NCBI Taxonomy" id="8187"/>
    <lineage>
        <taxon>Eukaryota</taxon>
        <taxon>Metazoa</taxon>
        <taxon>Chordata</taxon>
        <taxon>Craniata</taxon>
        <taxon>Vertebrata</taxon>
        <taxon>Euteleostomi</taxon>
        <taxon>Actinopterygii</taxon>
        <taxon>Neopterygii</taxon>
        <taxon>Teleostei</taxon>
        <taxon>Neoteleostei</taxon>
        <taxon>Acanthomorphata</taxon>
        <taxon>Carangaria</taxon>
        <taxon>Carangaria incertae sedis</taxon>
        <taxon>Centropomidae</taxon>
        <taxon>Lates</taxon>
    </lineage>
</organism>
<evidence type="ECO:0000256" key="7">
    <source>
        <dbReference type="ARBA" id="ARBA00022801"/>
    </source>
</evidence>
<comment type="similarity">
    <text evidence="2">Belongs to the protein-tyrosine phosphatase family. Receptor class 5 subfamily.</text>
</comment>
<evidence type="ECO:0000256" key="2">
    <source>
        <dbReference type="ARBA" id="ARBA00006246"/>
    </source>
</evidence>
<keyword evidence="6" id="KW-0677">Repeat</keyword>
<dbReference type="EC" id="3.1.3.48" evidence="3"/>
<keyword evidence="11" id="KW-1015">Disulfide bond</keyword>
<dbReference type="PROSITE" id="PS00383">
    <property type="entry name" value="TYR_PHOSPHATASE_1"/>
    <property type="match status" value="1"/>
</dbReference>
<feature type="domain" description="Tyrosine-protein phosphatase" evidence="13">
    <location>
        <begin position="340"/>
        <end position="588"/>
    </location>
</feature>
<dbReference type="SMART" id="SM00404">
    <property type="entry name" value="PTPc_motif"/>
    <property type="match status" value="2"/>
</dbReference>
<dbReference type="InterPro" id="IPR000242">
    <property type="entry name" value="PTP_cat"/>
</dbReference>
<reference evidence="16" key="1">
    <citation type="submission" date="2015-09" db="EMBL/GenBank/DDBJ databases">
        <authorList>
            <person name="Sai Rama Sridatta P."/>
        </authorList>
    </citation>
    <scope>NUCLEOTIDE SEQUENCE [LARGE SCALE GENOMIC DNA]</scope>
</reference>
<comment type="subcellular location">
    <subcellularLocation>
        <location evidence="1">Membrane</location>
        <topology evidence="1">Single-pass type I membrane protein</topology>
    </subcellularLocation>
</comment>
<dbReference type="PANTHER" id="PTHR19134:SF461">
    <property type="entry name" value="RECEPTOR-TYPE TYROSINE-PROTEIN PHOSPHATASE ZETA"/>
    <property type="match status" value="1"/>
</dbReference>
<dbReference type="Pfam" id="PF00102">
    <property type="entry name" value="Y_phosphatase"/>
    <property type="match status" value="2"/>
</dbReference>
<evidence type="ECO:0000256" key="10">
    <source>
        <dbReference type="ARBA" id="ARBA00023136"/>
    </source>
</evidence>
<dbReference type="AlphaFoldDB" id="A0A4W6DR89"/>
<dbReference type="InterPro" id="IPR016130">
    <property type="entry name" value="Tyr_Pase_AS"/>
</dbReference>
<dbReference type="Gene3D" id="3.90.190.10">
    <property type="entry name" value="Protein tyrosine phosphatase superfamily"/>
    <property type="match status" value="2"/>
</dbReference>
<keyword evidence="7" id="KW-0378">Hydrolase</keyword>
<reference evidence="15" key="2">
    <citation type="submission" date="2025-08" db="UniProtKB">
        <authorList>
            <consortium name="Ensembl"/>
        </authorList>
    </citation>
    <scope>IDENTIFICATION</scope>
</reference>
<sequence length="621" mass="70429">HMTSFCCYTSHFYIDDSSSPRVIAAPSTAALTSDKETTFPVRDFVKHVAELHDTQGFQREFEEVQACTVDMGMTTDNSNHPDNKTKNRYSNILAYDHSRVRLSSQADKDGKTRDYINANYVDGFKKTRSYIAAQGPLRSSTEDFWRMIWEQNVGVIVMITNLVEKGRRKCDQYWPTEVQEEYGSFLVTVKSSRVLAYYTQRTFTIRNTHAKKGSQKGQSNERTLMHYHYTHWPDMGVPDFALPLLSFVRNSSGARTDSMGPVVVHCSAGVGRTGTYIVLDSMLKQMRDEGTVNVMGFLKHIRTQRNYLVQTEEQYVFIHDALVEAILSGETEVVAAHLYRYVDELLTPGPAGRTRLDKQFKVSNWPNTSLCDHWPSKFLLSLLIVWKKITNMQNSEFIITQNPLPSTVKDFWRMIWDHNAQVIVSLPGSPSSGAEGLCVFWPHKGQPISYEMFTVTQRSEEHICMTNEDMLVVQEYVLEATQDDYVLEVKHYRTPHWPNPDSPISNTFELLNLVKEQSTAKDGPTVVHDDVGGVTAGTFCVLLSLTRQLEAEGSVDVFQVAKLTNLMRPGIFSDIEQYQFLYRAMLSLIGTQEDEKTLQSDNNGTIVVGTASTAESLESLV</sequence>
<keyword evidence="10" id="KW-0472">Membrane</keyword>
<evidence type="ECO:0000256" key="1">
    <source>
        <dbReference type="ARBA" id="ARBA00004479"/>
    </source>
</evidence>
<keyword evidence="16" id="KW-1185">Reference proteome</keyword>
<dbReference type="PANTHER" id="PTHR19134">
    <property type="entry name" value="RECEPTOR-TYPE TYROSINE-PROTEIN PHOSPHATASE"/>
    <property type="match status" value="1"/>
</dbReference>
<keyword evidence="5" id="KW-0732">Signal</keyword>
<evidence type="ECO:0000256" key="3">
    <source>
        <dbReference type="ARBA" id="ARBA00013064"/>
    </source>
</evidence>
<evidence type="ECO:0000259" key="14">
    <source>
        <dbReference type="PROSITE" id="PS50056"/>
    </source>
</evidence>
<dbReference type="PRINTS" id="PR00700">
    <property type="entry name" value="PRTYPHPHTASE"/>
</dbReference>
<evidence type="ECO:0000259" key="13">
    <source>
        <dbReference type="PROSITE" id="PS50055"/>
    </source>
</evidence>
<dbReference type="PROSITE" id="PS50055">
    <property type="entry name" value="TYR_PHOSPHATASE_PTP"/>
    <property type="match status" value="2"/>
</dbReference>
<proteinExistence type="inferred from homology"/>
<dbReference type="GO" id="GO:0005886">
    <property type="term" value="C:plasma membrane"/>
    <property type="evidence" value="ECO:0007669"/>
    <property type="project" value="UniProtKB-ARBA"/>
</dbReference>
<dbReference type="FunFam" id="3.90.190.10:FF:000016">
    <property type="entry name" value="receptor-type tyrosine-protein phosphatase gamma isoform X1"/>
    <property type="match status" value="1"/>
</dbReference>
<name>A0A4W6DR89_LATCA</name>
<dbReference type="Ensembl" id="ENSLCAT00010028124.1">
    <property type="protein sequence ID" value="ENSLCAP00010027524.1"/>
    <property type="gene ID" value="ENSLCAG00010012605.1"/>
</dbReference>
<keyword evidence="4" id="KW-0812">Transmembrane</keyword>
<dbReference type="FunFam" id="3.90.190.10:FF:000013">
    <property type="entry name" value="receptor-type tyrosine-protein phosphatase zeta isoform X1"/>
    <property type="match status" value="1"/>
</dbReference>
<dbReference type="InterPro" id="IPR003595">
    <property type="entry name" value="Tyr_Pase_cat"/>
</dbReference>